<dbReference type="PROSITE" id="PS50835">
    <property type="entry name" value="IG_LIKE"/>
    <property type="match status" value="2"/>
</dbReference>
<reference evidence="6" key="1">
    <citation type="journal article" date="2014" name="Nat. Commun.">
        <title>The rainbow trout genome provides novel insights into evolution after whole-genome duplication in vertebrates.</title>
        <authorList>
            <person name="Berthelot C."/>
            <person name="Brunet F."/>
            <person name="Chalopin D."/>
            <person name="Juanchich A."/>
            <person name="Bernard M."/>
            <person name="Noel B."/>
            <person name="Bento P."/>
            <person name="Da Silva C."/>
            <person name="Labadie K."/>
            <person name="Alberti A."/>
            <person name="Aury J.M."/>
            <person name="Louis A."/>
            <person name="Dehais P."/>
            <person name="Bardou P."/>
            <person name="Montfort J."/>
            <person name="Klopp C."/>
            <person name="Cabau C."/>
            <person name="Gaspin C."/>
            <person name="Thorgaard G.H."/>
            <person name="Boussaha M."/>
            <person name="Quillet E."/>
            <person name="Guyomard R."/>
            <person name="Galiana D."/>
            <person name="Bobe J."/>
            <person name="Volff J.N."/>
            <person name="Genet C."/>
            <person name="Wincker P."/>
            <person name="Jaillon O."/>
            <person name="Roest Crollius H."/>
            <person name="Guiguen Y."/>
        </authorList>
    </citation>
    <scope>NUCLEOTIDE SEQUENCE [LARGE SCALE GENOMIC DNA]</scope>
</reference>
<evidence type="ECO:0000313" key="7">
    <source>
        <dbReference type="Proteomes" id="UP000193380"/>
    </source>
</evidence>
<organism evidence="6 7">
    <name type="scientific">Oncorhynchus mykiss</name>
    <name type="common">Rainbow trout</name>
    <name type="synonym">Salmo gairdneri</name>
    <dbReference type="NCBI Taxonomy" id="8022"/>
    <lineage>
        <taxon>Eukaryota</taxon>
        <taxon>Metazoa</taxon>
        <taxon>Chordata</taxon>
        <taxon>Craniata</taxon>
        <taxon>Vertebrata</taxon>
        <taxon>Euteleostomi</taxon>
        <taxon>Actinopterygii</taxon>
        <taxon>Neopterygii</taxon>
        <taxon>Teleostei</taxon>
        <taxon>Protacanthopterygii</taxon>
        <taxon>Salmoniformes</taxon>
        <taxon>Salmonidae</taxon>
        <taxon>Salmoninae</taxon>
        <taxon>Oncorhynchus</taxon>
    </lineage>
</organism>
<gene>
    <name evidence="6" type="ORF">GSONMT00035051001</name>
</gene>
<evidence type="ECO:0000313" key="6">
    <source>
        <dbReference type="EMBL" id="CDQ89441.1"/>
    </source>
</evidence>
<dbReference type="GO" id="GO:0002250">
    <property type="term" value="P:adaptive immune response"/>
    <property type="evidence" value="ECO:0007669"/>
    <property type="project" value="UniProtKB-KW"/>
</dbReference>
<dbReference type="InterPro" id="IPR050199">
    <property type="entry name" value="IgHV"/>
</dbReference>
<dbReference type="InterPro" id="IPR007110">
    <property type="entry name" value="Ig-like_dom"/>
</dbReference>
<dbReference type="AlphaFoldDB" id="A0A060YCI5"/>
<dbReference type="SMART" id="SM00406">
    <property type="entry name" value="IGv"/>
    <property type="match status" value="2"/>
</dbReference>
<reference evidence="6" key="2">
    <citation type="submission" date="2014-03" db="EMBL/GenBank/DDBJ databases">
        <authorList>
            <person name="Genoscope - CEA"/>
        </authorList>
    </citation>
    <scope>NUCLEOTIDE SEQUENCE</scope>
</reference>
<evidence type="ECO:0000256" key="3">
    <source>
        <dbReference type="ARBA" id="ARBA00043265"/>
    </source>
</evidence>
<dbReference type="InterPro" id="IPR036179">
    <property type="entry name" value="Ig-like_dom_sf"/>
</dbReference>
<dbReference type="Pfam" id="PF07686">
    <property type="entry name" value="V-set"/>
    <property type="match status" value="2"/>
</dbReference>
<evidence type="ECO:0000256" key="1">
    <source>
        <dbReference type="ARBA" id="ARBA00022859"/>
    </source>
</evidence>
<accession>A0A060YCI5</accession>
<dbReference type="InterPro" id="IPR013106">
    <property type="entry name" value="Ig_V-set"/>
</dbReference>
<feature type="signal peptide" evidence="4">
    <location>
        <begin position="1"/>
        <end position="18"/>
    </location>
</feature>
<keyword evidence="3" id="KW-1280">Immunoglobulin</keyword>
<feature type="domain" description="Ig-like" evidence="5">
    <location>
        <begin position="126"/>
        <end position="237"/>
    </location>
</feature>
<dbReference type="FunFam" id="2.60.40.10:FF:002198">
    <property type="entry name" value="Immunoglobulin heavy variable 5-2"/>
    <property type="match status" value="1"/>
</dbReference>
<feature type="domain" description="Ig-like" evidence="5">
    <location>
        <begin position="3"/>
        <end position="123"/>
    </location>
</feature>
<dbReference type="PaxDb" id="8022-A0A060YCI5"/>
<feature type="chain" id="PRO_5001591587" description="Ig-like domain-containing protein" evidence="4">
    <location>
        <begin position="19"/>
        <end position="339"/>
    </location>
</feature>
<dbReference type="PANTHER" id="PTHR23266">
    <property type="entry name" value="IMMUNOGLOBULIN HEAVY CHAIN"/>
    <property type="match status" value="1"/>
</dbReference>
<keyword evidence="2" id="KW-1064">Adaptive immunity</keyword>
<sequence>MFPASLLLMLVAVSCARCQVVLTQAEQSVQGTPAGSLKLTCACSGFTLSSSYMHWIRQAPGKGLEWIIYYYSDSNKSNAPVVQGRFTALKDSTNFYLHMNLLKPEDSAVYYCARDSLRTTQITMFPTTGVLLLTVYLTGVHGQTLTESGPGIKTPGESNTLSCTTSGFTFSSYHMAWMKQAPGKGLEFVAFIHTGGSSPFYSQSIQGRFTISRDDSSSKLYLQMNSLKSEDTALYYCARYTHTSLRVLERKDVQFQRTSSASTQTMFSASLLLLLAAPASMTVQPGQPLTTSCKVSYSVTSYWTAWIRQPAGKGLEWIGQIYTGNTVYKDSLKKRSASL</sequence>
<evidence type="ECO:0000259" key="5">
    <source>
        <dbReference type="PROSITE" id="PS50835"/>
    </source>
</evidence>
<keyword evidence="1" id="KW-0391">Immunity</keyword>
<keyword evidence="4" id="KW-0732">Signal</keyword>
<dbReference type="GO" id="GO:0005576">
    <property type="term" value="C:extracellular region"/>
    <property type="evidence" value="ECO:0007669"/>
    <property type="project" value="UniProtKB-ARBA"/>
</dbReference>
<dbReference type="GO" id="GO:0019814">
    <property type="term" value="C:immunoglobulin complex"/>
    <property type="evidence" value="ECO:0007669"/>
    <property type="project" value="UniProtKB-KW"/>
</dbReference>
<name>A0A060YCI5_ONCMY</name>
<dbReference type="InterPro" id="IPR013783">
    <property type="entry name" value="Ig-like_fold"/>
</dbReference>
<dbReference type="STRING" id="8022.A0A060YCI5"/>
<dbReference type="Proteomes" id="UP000193380">
    <property type="component" value="Unassembled WGS sequence"/>
</dbReference>
<dbReference type="EMBL" id="FR909518">
    <property type="protein sequence ID" value="CDQ89441.1"/>
    <property type="molecule type" value="Genomic_DNA"/>
</dbReference>
<evidence type="ECO:0000256" key="4">
    <source>
        <dbReference type="SAM" id="SignalP"/>
    </source>
</evidence>
<dbReference type="FunFam" id="2.60.40.10:FF:001594">
    <property type="entry name" value="Immunoglobulin heavy variable 9-4"/>
    <property type="match status" value="1"/>
</dbReference>
<dbReference type="SUPFAM" id="SSF48726">
    <property type="entry name" value="Immunoglobulin"/>
    <property type="match status" value="3"/>
</dbReference>
<evidence type="ECO:0000256" key="2">
    <source>
        <dbReference type="ARBA" id="ARBA00023130"/>
    </source>
</evidence>
<dbReference type="InterPro" id="IPR003599">
    <property type="entry name" value="Ig_sub"/>
</dbReference>
<protein>
    <recommendedName>
        <fullName evidence="5">Ig-like domain-containing protein</fullName>
    </recommendedName>
</protein>
<dbReference type="Gene3D" id="2.60.40.10">
    <property type="entry name" value="Immunoglobulins"/>
    <property type="match status" value="3"/>
</dbReference>
<proteinExistence type="predicted"/>
<dbReference type="SMART" id="SM00409">
    <property type="entry name" value="IG"/>
    <property type="match status" value="2"/>
</dbReference>